<accession>A0A1S6J6I5</accession>
<reference evidence="2 3" key="1">
    <citation type="submission" date="2017-02" db="EMBL/GenBank/DDBJ databases">
        <title>Streptomyces pactum ACT12 Genome sequencing and assembly.</title>
        <authorList>
            <person name="Xue Q."/>
            <person name="Yan X."/>
            <person name="Jia L."/>
            <person name="Yan H."/>
        </authorList>
    </citation>
    <scope>NUCLEOTIDE SEQUENCE [LARGE SCALE GENOMIC DNA]</scope>
    <source>
        <strain evidence="2 3">ACT12</strain>
    </source>
</reference>
<protein>
    <submittedName>
        <fullName evidence="2">Uncharacterized protein</fullName>
    </submittedName>
</protein>
<gene>
    <name evidence="2" type="ORF">B1H29_10990</name>
</gene>
<keyword evidence="3" id="KW-1185">Reference proteome</keyword>
<dbReference type="EMBL" id="CP019724">
    <property type="protein sequence ID" value="AQS67382.1"/>
    <property type="molecule type" value="Genomic_DNA"/>
</dbReference>
<dbReference type="Proteomes" id="UP000189443">
    <property type="component" value="Chromosome"/>
</dbReference>
<sequence>MDVLLCTACGHRLTEPLRLLPEVPPLPEYDGSRNPDGSRHAPSTLPPGRYAVDPEPSGAPYVPHPDPEWEGSTLPGVSVGELDGPRTMVSRGPRGTLVVNPEDTRERLSGNPDVQESGCCGTLGMEGPNQVCGGCGAAVATWHSECYGPWEIRFLAAAVRVACA</sequence>
<dbReference type="OrthoDB" id="3280727at2"/>
<organism evidence="2 3">
    <name type="scientific">Streptomyces pactum</name>
    <dbReference type="NCBI Taxonomy" id="68249"/>
    <lineage>
        <taxon>Bacteria</taxon>
        <taxon>Bacillati</taxon>
        <taxon>Actinomycetota</taxon>
        <taxon>Actinomycetes</taxon>
        <taxon>Kitasatosporales</taxon>
        <taxon>Streptomycetaceae</taxon>
        <taxon>Streptomyces</taxon>
    </lineage>
</organism>
<evidence type="ECO:0000313" key="2">
    <source>
        <dbReference type="EMBL" id="AQS67382.1"/>
    </source>
</evidence>
<feature type="region of interest" description="Disordered" evidence="1">
    <location>
        <begin position="21"/>
        <end position="98"/>
    </location>
</feature>
<dbReference type="KEGG" id="spac:B1H29_10990"/>
<dbReference type="AlphaFoldDB" id="A0A1S6J6I5"/>
<evidence type="ECO:0000256" key="1">
    <source>
        <dbReference type="SAM" id="MobiDB-lite"/>
    </source>
</evidence>
<name>A0A1S6J6I5_9ACTN</name>
<feature type="compositionally biased region" description="Basic and acidic residues" evidence="1">
    <location>
        <begin position="30"/>
        <end position="39"/>
    </location>
</feature>
<dbReference type="RefSeq" id="WP_055421802.1">
    <property type="nucleotide sequence ID" value="NZ_CP019724.1"/>
</dbReference>
<proteinExistence type="predicted"/>
<evidence type="ECO:0000313" key="3">
    <source>
        <dbReference type="Proteomes" id="UP000189443"/>
    </source>
</evidence>